<keyword evidence="11 12" id="KW-0539">Nucleus</keyword>
<evidence type="ECO:0000256" key="7">
    <source>
        <dbReference type="ARBA" id="ARBA00023002"/>
    </source>
</evidence>
<dbReference type="GO" id="GO:0051864">
    <property type="term" value="F:histone H3K36 demethylase activity"/>
    <property type="evidence" value="ECO:0007669"/>
    <property type="project" value="TreeGrafter"/>
</dbReference>
<feature type="domain" description="JmjC" evidence="14">
    <location>
        <begin position="388"/>
        <end position="529"/>
    </location>
</feature>
<comment type="similarity">
    <text evidence="2">Belongs to the ROX family. NO66 subfamily.</text>
</comment>
<dbReference type="Gene3D" id="1.10.10.1500">
    <property type="entry name" value="JmjC domain-containing ribosomal oxygenase (ROX), dimer domain"/>
    <property type="match status" value="1"/>
</dbReference>
<evidence type="ECO:0000256" key="12">
    <source>
        <dbReference type="RuleBase" id="RU366061"/>
    </source>
</evidence>
<dbReference type="Gene3D" id="3.90.930.40">
    <property type="match status" value="1"/>
</dbReference>
<feature type="compositionally biased region" description="Polar residues" evidence="13">
    <location>
        <begin position="184"/>
        <end position="195"/>
    </location>
</feature>
<keyword evidence="7 12" id="KW-0560">Oxidoreductase</keyword>
<dbReference type="GO" id="GO:0005730">
    <property type="term" value="C:nucleolus"/>
    <property type="evidence" value="ECO:0007669"/>
    <property type="project" value="TreeGrafter"/>
</dbReference>
<proteinExistence type="inferred from homology"/>
<feature type="compositionally biased region" description="Basic and acidic residues" evidence="13">
    <location>
        <begin position="48"/>
        <end position="57"/>
    </location>
</feature>
<keyword evidence="5" id="KW-0156">Chromatin regulator</keyword>
<evidence type="ECO:0000256" key="13">
    <source>
        <dbReference type="SAM" id="MobiDB-lite"/>
    </source>
</evidence>
<sequence>MKKVSAFTVFNNAKQKTKEEHVVSRPPKAVADKSMIPLRRAQSSQSMERSEKQKDTGHGSGSRGKRFLNALRSGNIRESMRFSNKKNRPSSLTSLNHDSPFPGLAKISLVGPKKGSTEDLQPTARKQLLDSTNQVSKLEITPVSRKSPRGEADDITKLTTTVPNSPKIAKSTPNKVPQEKSPKQTKGTPQQTNVLTEKITKERKATPTVSKQTSRTYLEQESPQLLLSSSDNINGDYKSPESKKRERRGKKRKEAGMSSSGKKKRRTERDALRNVEGSNPVELPYMYDSVSEASKLFECMIHPVTTERFFSELWEKKPLLVKRHTPDYNKGWFSTAEFDKILRQDNIQWGVNLDATSFIDDKRETHNQSGRAHAPVVWDMYQAGCSLRLLNPQSYSRNVWKVLSVLQEYFGCCVGANIYLTPPGTQGFAPHFDDIEAFILQLEGKKHWRLYSPRNDEEVLPRFSSGNFSQFEVGEPILDTVLEAGDLLYFPRGTIHQGNATDEHSLHITVSCYQLNTWGDLLQKLLPAAIEIAMEENVEFRTGLPRNYLNYMGIVHSEKEIPERKAFVEKVQTLVTSILDSLPVDSACDQMGKQLMYDSMPPVLSEGEKMCSVHGAGERWDAGYNRVVGVSELQPDTVIKILRRGVLRLLTEEDKVRIYYNVENARVYRSAEPNFIEIPAEWAPAVEYLINTYPEYTSIENLPLENVADQINIASTLYEKGLLITGEPLEPTYDEPGDETDDGDL</sequence>
<organism evidence="15 16">
    <name type="scientific">Lymnaea stagnalis</name>
    <name type="common">Great pond snail</name>
    <name type="synonym">Helix stagnalis</name>
    <dbReference type="NCBI Taxonomy" id="6523"/>
    <lineage>
        <taxon>Eukaryota</taxon>
        <taxon>Metazoa</taxon>
        <taxon>Spiralia</taxon>
        <taxon>Lophotrochozoa</taxon>
        <taxon>Mollusca</taxon>
        <taxon>Gastropoda</taxon>
        <taxon>Heterobranchia</taxon>
        <taxon>Euthyneura</taxon>
        <taxon>Panpulmonata</taxon>
        <taxon>Hygrophila</taxon>
        <taxon>Lymnaeoidea</taxon>
        <taxon>Lymnaeidae</taxon>
        <taxon>Lymnaea</taxon>
    </lineage>
</organism>
<comment type="function">
    <text evidence="12">Oxygenase that can act as both a histone lysine demethylase and a ribosomal histidine hydroxylase.</text>
</comment>
<evidence type="ECO:0000256" key="11">
    <source>
        <dbReference type="ARBA" id="ARBA00023242"/>
    </source>
</evidence>
<accession>A0AAV2I2U1</accession>
<dbReference type="EC" id="1.14.11.-" evidence="12"/>
<comment type="caution">
    <text evidence="15">The sequence shown here is derived from an EMBL/GenBank/DDBJ whole genome shotgun (WGS) entry which is preliminary data.</text>
</comment>
<keyword evidence="3" id="KW-0678">Repressor</keyword>
<evidence type="ECO:0000313" key="16">
    <source>
        <dbReference type="Proteomes" id="UP001497497"/>
    </source>
</evidence>
<evidence type="ECO:0000256" key="3">
    <source>
        <dbReference type="ARBA" id="ARBA00022491"/>
    </source>
</evidence>
<gene>
    <name evidence="15" type="ORF">GSLYS_00014594001</name>
</gene>
<evidence type="ECO:0000256" key="8">
    <source>
        <dbReference type="ARBA" id="ARBA00023004"/>
    </source>
</evidence>
<dbReference type="GO" id="GO:0005506">
    <property type="term" value="F:iron ion binding"/>
    <property type="evidence" value="ECO:0007669"/>
    <property type="project" value="UniProtKB-UniRule"/>
</dbReference>
<keyword evidence="9 12" id="KW-0805">Transcription regulation</keyword>
<dbReference type="PANTHER" id="PTHR13096">
    <property type="entry name" value="MINA53 MYC INDUCED NUCLEAR ANTIGEN"/>
    <property type="match status" value="1"/>
</dbReference>
<dbReference type="InterPro" id="IPR049043">
    <property type="entry name" value="WHD_RIOX1"/>
</dbReference>
<dbReference type="PROSITE" id="PS51184">
    <property type="entry name" value="JMJC"/>
    <property type="match status" value="1"/>
</dbReference>
<comment type="subcellular location">
    <subcellularLocation>
        <location evidence="1 12">Nucleus</location>
    </subcellularLocation>
</comment>
<dbReference type="Pfam" id="PF08007">
    <property type="entry name" value="JmjC_2"/>
    <property type="match status" value="1"/>
</dbReference>
<keyword evidence="8 12" id="KW-0408">Iron</keyword>
<dbReference type="InterPro" id="IPR003347">
    <property type="entry name" value="JmjC_dom"/>
</dbReference>
<evidence type="ECO:0000256" key="1">
    <source>
        <dbReference type="ARBA" id="ARBA00004123"/>
    </source>
</evidence>
<dbReference type="FunFam" id="3.90.930.40:FF:000001">
    <property type="entry name" value="ribosomal oxygenase 1 isoform X1"/>
    <property type="match status" value="1"/>
</dbReference>
<evidence type="ECO:0000256" key="4">
    <source>
        <dbReference type="ARBA" id="ARBA00022723"/>
    </source>
</evidence>
<reference evidence="15 16" key="1">
    <citation type="submission" date="2024-04" db="EMBL/GenBank/DDBJ databases">
        <authorList>
            <consortium name="Genoscope - CEA"/>
            <person name="William W."/>
        </authorList>
    </citation>
    <scope>NUCLEOTIDE SEQUENCE [LARGE SCALE GENOMIC DNA]</scope>
</reference>
<keyword evidence="4 12" id="KW-0479">Metal-binding</keyword>
<name>A0AAV2I2U1_LYMST</name>
<dbReference type="SUPFAM" id="SSF51197">
    <property type="entry name" value="Clavaminate synthase-like"/>
    <property type="match status" value="1"/>
</dbReference>
<dbReference type="FunFam" id="2.60.120.650:FF:000013">
    <property type="entry name" value="Ribosomal oxygenase 1"/>
    <property type="match status" value="1"/>
</dbReference>
<dbReference type="InterPro" id="IPR039994">
    <property type="entry name" value="NO66-like"/>
</dbReference>
<dbReference type="PANTHER" id="PTHR13096:SF8">
    <property type="entry name" value="RIBOSOMAL OXYGENASE 1"/>
    <property type="match status" value="1"/>
</dbReference>
<evidence type="ECO:0000256" key="9">
    <source>
        <dbReference type="ARBA" id="ARBA00023015"/>
    </source>
</evidence>
<dbReference type="EMBL" id="CAXITT010000408">
    <property type="protein sequence ID" value="CAL1540945.1"/>
    <property type="molecule type" value="Genomic_DNA"/>
</dbReference>
<comment type="cofactor">
    <cofactor evidence="12">
        <name>Fe(2+)</name>
        <dbReference type="ChEBI" id="CHEBI:29033"/>
    </cofactor>
    <text evidence="12">Binds 1 Fe(2+) ion per subunit.</text>
</comment>
<dbReference type="Proteomes" id="UP001497497">
    <property type="component" value="Unassembled WGS sequence"/>
</dbReference>
<feature type="compositionally biased region" description="Polar residues" evidence="13">
    <location>
        <begin position="207"/>
        <end position="217"/>
    </location>
</feature>
<evidence type="ECO:0000256" key="10">
    <source>
        <dbReference type="ARBA" id="ARBA00023163"/>
    </source>
</evidence>
<feature type="compositionally biased region" description="Low complexity" evidence="13">
    <location>
        <begin position="219"/>
        <end position="230"/>
    </location>
</feature>
<evidence type="ECO:0000259" key="14">
    <source>
        <dbReference type="PROSITE" id="PS51184"/>
    </source>
</evidence>
<keyword evidence="10 12" id="KW-0804">Transcription</keyword>
<keyword evidence="16" id="KW-1185">Reference proteome</keyword>
<evidence type="ECO:0000256" key="2">
    <source>
        <dbReference type="ARBA" id="ARBA00010309"/>
    </source>
</evidence>
<evidence type="ECO:0000313" key="15">
    <source>
        <dbReference type="EMBL" id="CAL1540945.1"/>
    </source>
</evidence>
<evidence type="ECO:0000256" key="5">
    <source>
        <dbReference type="ARBA" id="ARBA00022853"/>
    </source>
</evidence>
<evidence type="ECO:0000256" key="6">
    <source>
        <dbReference type="ARBA" id="ARBA00022964"/>
    </source>
</evidence>
<protein>
    <recommendedName>
        <fullName evidence="12">Bifunctional lysine-specific demethylase and histidyl-hydroxylase</fullName>
        <ecNumber evidence="12">1.14.11.-</ecNumber>
    </recommendedName>
</protein>
<dbReference type="Pfam" id="PF21233">
    <property type="entry name" value="WHD_RIOX1"/>
    <property type="match status" value="1"/>
</dbReference>
<keyword evidence="6 12" id="KW-0223">Dioxygenase</keyword>
<feature type="region of interest" description="Disordered" evidence="13">
    <location>
        <begin position="1"/>
        <end position="276"/>
    </location>
</feature>
<dbReference type="FunFam" id="1.10.10.1500:FF:000001">
    <property type="entry name" value="ribosomal oxygenase 1 isoform X1"/>
    <property type="match status" value="1"/>
</dbReference>
<dbReference type="GO" id="GO:0032453">
    <property type="term" value="F:histone H3K4 demethylase activity"/>
    <property type="evidence" value="ECO:0007669"/>
    <property type="project" value="TreeGrafter"/>
</dbReference>
<dbReference type="Gene3D" id="2.60.120.650">
    <property type="entry name" value="Cupin"/>
    <property type="match status" value="1"/>
</dbReference>
<dbReference type="AlphaFoldDB" id="A0AAV2I2U1"/>